<proteinExistence type="predicted"/>
<reference evidence="2 4" key="1">
    <citation type="journal article" date="2011" name="Nature">
        <title>The Medicago genome provides insight into the evolution of rhizobial symbioses.</title>
        <authorList>
            <person name="Young N.D."/>
            <person name="Debelle F."/>
            <person name="Oldroyd G.E."/>
            <person name="Geurts R."/>
            <person name="Cannon S.B."/>
            <person name="Udvardi M.K."/>
            <person name="Benedito V.A."/>
            <person name="Mayer K.F."/>
            <person name="Gouzy J."/>
            <person name="Schoof H."/>
            <person name="Van de Peer Y."/>
            <person name="Proost S."/>
            <person name="Cook D.R."/>
            <person name="Meyers B.C."/>
            <person name="Spannagl M."/>
            <person name="Cheung F."/>
            <person name="De Mita S."/>
            <person name="Krishnakumar V."/>
            <person name="Gundlach H."/>
            <person name="Zhou S."/>
            <person name="Mudge J."/>
            <person name="Bharti A.K."/>
            <person name="Murray J.D."/>
            <person name="Naoumkina M.A."/>
            <person name="Rosen B."/>
            <person name="Silverstein K.A."/>
            <person name="Tang H."/>
            <person name="Rombauts S."/>
            <person name="Zhao P.X."/>
            <person name="Zhou P."/>
            <person name="Barbe V."/>
            <person name="Bardou P."/>
            <person name="Bechner M."/>
            <person name="Bellec A."/>
            <person name="Berger A."/>
            <person name="Berges H."/>
            <person name="Bidwell S."/>
            <person name="Bisseling T."/>
            <person name="Choisne N."/>
            <person name="Couloux A."/>
            <person name="Denny R."/>
            <person name="Deshpande S."/>
            <person name="Dai X."/>
            <person name="Doyle J.J."/>
            <person name="Dudez A.M."/>
            <person name="Farmer A.D."/>
            <person name="Fouteau S."/>
            <person name="Franken C."/>
            <person name="Gibelin C."/>
            <person name="Gish J."/>
            <person name="Goldstein S."/>
            <person name="Gonzalez A.J."/>
            <person name="Green P.J."/>
            <person name="Hallab A."/>
            <person name="Hartog M."/>
            <person name="Hua A."/>
            <person name="Humphray S.J."/>
            <person name="Jeong D.H."/>
            <person name="Jing Y."/>
            <person name="Jocker A."/>
            <person name="Kenton S.M."/>
            <person name="Kim D.J."/>
            <person name="Klee K."/>
            <person name="Lai H."/>
            <person name="Lang C."/>
            <person name="Lin S."/>
            <person name="Macmil S.L."/>
            <person name="Magdelenat G."/>
            <person name="Matthews L."/>
            <person name="McCorrison J."/>
            <person name="Monaghan E.L."/>
            <person name="Mun J.H."/>
            <person name="Najar F.Z."/>
            <person name="Nicholson C."/>
            <person name="Noirot C."/>
            <person name="O'Bleness M."/>
            <person name="Paule C.R."/>
            <person name="Poulain J."/>
            <person name="Prion F."/>
            <person name="Qin B."/>
            <person name="Qu C."/>
            <person name="Retzel E.F."/>
            <person name="Riddle C."/>
            <person name="Sallet E."/>
            <person name="Samain S."/>
            <person name="Samson N."/>
            <person name="Sanders I."/>
            <person name="Saurat O."/>
            <person name="Scarpelli C."/>
            <person name="Schiex T."/>
            <person name="Segurens B."/>
            <person name="Severin A.J."/>
            <person name="Sherrier D.J."/>
            <person name="Shi R."/>
            <person name="Sims S."/>
            <person name="Singer S.R."/>
            <person name="Sinharoy S."/>
            <person name="Sterck L."/>
            <person name="Viollet A."/>
            <person name="Wang B.B."/>
            <person name="Wang K."/>
            <person name="Wang M."/>
            <person name="Wang X."/>
            <person name="Warfsmann J."/>
            <person name="Weissenbach J."/>
            <person name="White D.D."/>
            <person name="White J.D."/>
            <person name="Wiley G.B."/>
            <person name="Wincker P."/>
            <person name="Xing Y."/>
            <person name="Yang L."/>
            <person name="Yao Z."/>
            <person name="Ying F."/>
            <person name="Zhai J."/>
            <person name="Zhou L."/>
            <person name="Zuber A."/>
            <person name="Denarie J."/>
            <person name="Dixon R.A."/>
            <person name="May G.D."/>
            <person name="Schwartz D.C."/>
            <person name="Rogers J."/>
            <person name="Quetier F."/>
            <person name="Town C.D."/>
            <person name="Roe B.A."/>
        </authorList>
    </citation>
    <scope>NUCLEOTIDE SEQUENCE [LARGE SCALE GENOMIC DNA]</scope>
    <source>
        <strain evidence="2">A17</strain>
        <strain evidence="3 4">cv. Jemalong A17</strain>
    </source>
</reference>
<gene>
    <name evidence="2" type="ORF">MTR_1342s0020</name>
</gene>
<feature type="compositionally biased region" description="Basic and acidic residues" evidence="1">
    <location>
        <begin position="28"/>
        <end position="42"/>
    </location>
</feature>
<dbReference type="PaxDb" id="3880-AES63875"/>
<reference evidence="3" key="3">
    <citation type="submission" date="2015-06" db="UniProtKB">
        <authorList>
            <consortium name="EnsemblPlants"/>
        </authorList>
    </citation>
    <scope>IDENTIFICATION</scope>
    <source>
        <strain evidence="3">cv. Jemalong A17</strain>
    </source>
</reference>
<keyword evidence="4" id="KW-1185">Reference proteome</keyword>
<evidence type="ECO:0000313" key="4">
    <source>
        <dbReference type="Proteomes" id="UP000002051"/>
    </source>
</evidence>
<dbReference type="EMBL" id="KL404066">
    <property type="protein sequence ID" value="KEH15332.1"/>
    <property type="molecule type" value="Genomic_DNA"/>
</dbReference>
<feature type="region of interest" description="Disordered" evidence="1">
    <location>
        <begin position="24"/>
        <end position="44"/>
    </location>
</feature>
<evidence type="ECO:0000313" key="3">
    <source>
        <dbReference type="EnsemblPlants" id="KEH15332"/>
    </source>
</evidence>
<accession>A0A072TD62</accession>
<name>A0A072TD62_MEDTR</name>
<dbReference type="Proteomes" id="UP000002051">
    <property type="component" value="Unassembled WGS sequence"/>
</dbReference>
<sequence length="82" mass="9555">MKQYNYQTKTKFTLTQLGFVGEMETNEEESKINTERKEKKTSEMSVGFEFDGELEKATVAAWLTVGDGRRPWPSPVPKWLRH</sequence>
<evidence type="ECO:0000256" key="1">
    <source>
        <dbReference type="SAM" id="MobiDB-lite"/>
    </source>
</evidence>
<dbReference type="EnsemblPlants" id="KEH15332">
    <property type="protein sequence ID" value="KEH15332"/>
    <property type="gene ID" value="MTR_1342s0020"/>
</dbReference>
<protein>
    <submittedName>
        <fullName evidence="2 3">Uncharacterized protein</fullName>
    </submittedName>
</protein>
<dbReference type="AlphaFoldDB" id="A0A072TD62"/>
<reference evidence="2 4" key="2">
    <citation type="journal article" date="2014" name="BMC Genomics">
        <title>An improved genome release (version Mt4.0) for the model legume Medicago truncatula.</title>
        <authorList>
            <person name="Tang H."/>
            <person name="Krishnakumar V."/>
            <person name="Bidwell S."/>
            <person name="Rosen B."/>
            <person name="Chan A."/>
            <person name="Zhou S."/>
            <person name="Gentzbittel L."/>
            <person name="Childs K.L."/>
            <person name="Yandell M."/>
            <person name="Gundlach H."/>
            <person name="Mayer K.F."/>
            <person name="Schwartz D.C."/>
            <person name="Town C.D."/>
        </authorList>
    </citation>
    <scope>GENOME REANNOTATION</scope>
    <source>
        <strain evidence="2">A17</strain>
        <strain evidence="3 4">cv. Jemalong A17</strain>
    </source>
</reference>
<organism evidence="2 4">
    <name type="scientific">Medicago truncatula</name>
    <name type="common">Barrel medic</name>
    <name type="synonym">Medicago tribuloides</name>
    <dbReference type="NCBI Taxonomy" id="3880"/>
    <lineage>
        <taxon>Eukaryota</taxon>
        <taxon>Viridiplantae</taxon>
        <taxon>Streptophyta</taxon>
        <taxon>Embryophyta</taxon>
        <taxon>Tracheophyta</taxon>
        <taxon>Spermatophyta</taxon>
        <taxon>Magnoliopsida</taxon>
        <taxon>eudicotyledons</taxon>
        <taxon>Gunneridae</taxon>
        <taxon>Pentapetalae</taxon>
        <taxon>rosids</taxon>
        <taxon>fabids</taxon>
        <taxon>Fabales</taxon>
        <taxon>Fabaceae</taxon>
        <taxon>Papilionoideae</taxon>
        <taxon>50 kb inversion clade</taxon>
        <taxon>NPAAA clade</taxon>
        <taxon>Hologalegina</taxon>
        <taxon>IRL clade</taxon>
        <taxon>Trifolieae</taxon>
        <taxon>Medicago</taxon>
    </lineage>
</organism>
<dbReference type="HOGENOM" id="CLU_194807_0_0_1"/>
<evidence type="ECO:0000313" key="2">
    <source>
        <dbReference type="EMBL" id="KEH15332.1"/>
    </source>
</evidence>